<keyword evidence="2" id="KW-1185">Reference proteome</keyword>
<name>A0A926IQZ4_9BACT</name>
<evidence type="ECO:0000313" key="2">
    <source>
        <dbReference type="Proteomes" id="UP000651085"/>
    </source>
</evidence>
<accession>A0A926IQZ4</accession>
<gene>
    <name evidence="1" type="ORF">H8744_16790</name>
</gene>
<protein>
    <submittedName>
        <fullName evidence="1">Uncharacterized protein</fullName>
    </submittedName>
</protein>
<dbReference type="EMBL" id="JACRTF010000001">
    <property type="protein sequence ID" value="MBC8594869.1"/>
    <property type="molecule type" value="Genomic_DNA"/>
</dbReference>
<proteinExistence type="predicted"/>
<comment type="caution">
    <text evidence="1">The sequence shown here is derived from an EMBL/GenBank/DDBJ whole genome shotgun (WGS) entry which is preliminary data.</text>
</comment>
<reference evidence="1" key="1">
    <citation type="submission" date="2020-08" db="EMBL/GenBank/DDBJ databases">
        <title>Genome public.</title>
        <authorList>
            <person name="Liu C."/>
            <person name="Sun Q."/>
        </authorList>
    </citation>
    <scope>NUCLEOTIDE SEQUENCE</scope>
    <source>
        <strain evidence="1">N12</strain>
    </source>
</reference>
<dbReference type="AlphaFoldDB" id="A0A926IQZ4"/>
<dbReference type="Proteomes" id="UP000651085">
    <property type="component" value="Unassembled WGS sequence"/>
</dbReference>
<dbReference type="RefSeq" id="WP_262435956.1">
    <property type="nucleotide sequence ID" value="NZ_JACRTF010000001.1"/>
</dbReference>
<evidence type="ECO:0000313" key="1">
    <source>
        <dbReference type="EMBL" id="MBC8594869.1"/>
    </source>
</evidence>
<organism evidence="1 2">
    <name type="scientific">Jilunia laotingensis</name>
    <dbReference type="NCBI Taxonomy" id="2763675"/>
    <lineage>
        <taxon>Bacteria</taxon>
        <taxon>Pseudomonadati</taxon>
        <taxon>Bacteroidota</taxon>
        <taxon>Bacteroidia</taxon>
        <taxon>Bacteroidales</taxon>
        <taxon>Bacteroidaceae</taxon>
        <taxon>Jilunia</taxon>
    </lineage>
</organism>
<sequence length="165" mass="19225">MVVPAGAFIDACKTKYKIKREDRLFIDSLKERIYSLKPAIVPRKAYDALYMVNCPVARCLLAFGNKNIAHVRFYEIRDALAYPVDYYIHYSKRKGVRVNRLYNDLDTKQFSVHGEKIMFTNQEDIVPSEFEASGYTSPVLYKSFPDWGILSIEEKKQLLDSYVFN</sequence>